<evidence type="ECO:0000256" key="2">
    <source>
        <dbReference type="ARBA" id="ARBA00005182"/>
    </source>
</evidence>
<dbReference type="GO" id="GO:0016740">
    <property type="term" value="F:transferase activity"/>
    <property type="evidence" value="ECO:0007669"/>
    <property type="project" value="UniProtKB-KW"/>
</dbReference>
<dbReference type="EMBL" id="DVHH01000191">
    <property type="protein sequence ID" value="HIR55510.1"/>
    <property type="molecule type" value="Genomic_DNA"/>
</dbReference>
<keyword evidence="4" id="KW-0732">Signal</keyword>
<dbReference type="Pfam" id="PF16822">
    <property type="entry name" value="ALGX"/>
    <property type="match status" value="1"/>
</dbReference>
<evidence type="ECO:0000313" key="8">
    <source>
        <dbReference type="EMBL" id="HIR55510.1"/>
    </source>
</evidence>
<keyword evidence="3" id="KW-0808">Transferase</keyword>
<keyword evidence="5" id="KW-0574">Periplasm</keyword>
<gene>
    <name evidence="8" type="ORF">IAD36_07965</name>
</gene>
<name>A0A9D1IZV1_9FIRM</name>
<evidence type="ECO:0000256" key="3">
    <source>
        <dbReference type="ARBA" id="ARBA00022679"/>
    </source>
</evidence>
<keyword evidence="6" id="KW-0016">Alginate biosynthesis</keyword>
<evidence type="ECO:0000259" key="7">
    <source>
        <dbReference type="Pfam" id="PF16822"/>
    </source>
</evidence>
<feature type="domain" description="AlgX/AlgJ SGNH hydrolase-like" evidence="7">
    <location>
        <begin position="111"/>
        <end position="265"/>
    </location>
</feature>
<evidence type="ECO:0000256" key="4">
    <source>
        <dbReference type="ARBA" id="ARBA00022729"/>
    </source>
</evidence>
<dbReference type="InterPro" id="IPR031811">
    <property type="entry name" value="ALGX/ALGJ_SGNH-like"/>
</dbReference>
<organism evidence="8 9">
    <name type="scientific">Candidatus Scatomorpha intestinigallinarum</name>
    <dbReference type="NCBI Taxonomy" id="2840923"/>
    <lineage>
        <taxon>Bacteria</taxon>
        <taxon>Bacillati</taxon>
        <taxon>Bacillota</taxon>
        <taxon>Clostridia</taxon>
        <taxon>Eubacteriales</taxon>
        <taxon>Candidatus Scatomorpha</taxon>
    </lineage>
</organism>
<evidence type="ECO:0000256" key="5">
    <source>
        <dbReference type="ARBA" id="ARBA00022764"/>
    </source>
</evidence>
<sequence>MEKRIKAGFLAILALALAVSFVGTLYRAVFSSYDSLFYENRSAAPLPKADFASLWDGAYMTDLDEYLSDQYIARTRLIKAQTFLDLLLQRPVVNDIVVGEDLLLPFHGYSYYGAQDFTTEAAEAAGELARLEEVVEANGGELFYLCIPEQSSYFRDEYPENMDNHAETLDAMSAAFTGAMASAGLRLIDAGEVYAAEGSPRDYYLNTDHHYSCRGMLSAYTALMDAVNSATGLGLRVYSEAYLTLETLENPVLGSLDRKLFGLYGTQERLVLPHLNESIPFTRT</sequence>
<reference evidence="8" key="1">
    <citation type="submission" date="2020-10" db="EMBL/GenBank/DDBJ databases">
        <authorList>
            <person name="Gilroy R."/>
        </authorList>
    </citation>
    <scope>NUCLEOTIDE SEQUENCE</scope>
    <source>
        <strain evidence="8">ChiGjej3B3-7149</strain>
    </source>
</reference>
<dbReference type="GO" id="GO:0042597">
    <property type="term" value="C:periplasmic space"/>
    <property type="evidence" value="ECO:0007669"/>
    <property type="project" value="UniProtKB-SubCell"/>
</dbReference>
<evidence type="ECO:0000256" key="6">
    <source>
        <dbReference type="ARBA" id="ARBA00022841"/>
    </source>
</evidence>
<evidence type="ECO:0000256" key="1">
    <source>
        <dbReference type="ARBA" id="ARBA00004418"/>
    </source>
</evidence>
<dbReference type="GO" id="GO:0042121">
    <property type="term" value="P:alginic acid biosynthetic process"/>
    <property type="evidence" value="ECO:0007669"/>
    <property type="project" value="UniProtKB-KW"/>
</dbReference>
<evidence type="ECO:0000313" key="9">
    <source>
        <dbReference type="Proteomes" id="UP000824238"/>
    </source>
</evidence>
<comment type="subcellular location">
    <subcellularLocation>
        <location evidence="1">Periplasm</location>
    </subcellularLocation>
</comment>
<dbReference type="Proteomes" id="UP000824238">
    <property type="component" value="Unassembled WGS sequence"/>
</dbReference>
<proteinExistence type="predicted"/>
<protein>
    <recommendedName>
        <fullName evidence="7">AlgX/AlgJ SGNH hydrolase-like domain-containing protein</fullName>
    </recommendedName>
</protein>
<comment type="pathway">
    <text evidence="2">Glycan biosynthesis; alginate biosynthesis.</text>
</comment>
<feature type="non-terminal residue" evidence="8">
    <location>
        <position position="284"/>
    </location>
</feature>
<accession>A0A9D1IZV1</accession>
<reference evidence="8" key="2">
    <citation type="journal article" date="2021" name="PeerJ">
        <title>Extensive microbial diversity within the chicken gut microbiome revealed by metagenomics and culture.</title>
        <authorList>
            <person name="Gilroy R."/>
            <person name="Ravi A."/>
            <person name="Getino M."/>
            <person name="Pursley I."/>
            <person name="Horton D.L."/>
            <person name="Alikhan N.F."/>
            <person name="Baker D."/>
            <person name="Gharbi K."/>
            <person name="Hall N."/>
            <person name="Watson M."/>
            <person name="Adriaenssens E.M."/>
            <person name="Foster-Nyarko E."/>
            <person name="Jarju S."/>
            <person name="Secka A."/>
            <person name="Antonio M."/>
            <person name="Oren A."/>
            <person name="Chaudhuri R.R."/>
            <person name="La Ragione R."/>
            <person name="Hildebrand F."/>
            <person name="Pallen M.J."/>
        </authorList>
    </citation>
    <scope>NUCLEOTIDE SEQUENCE</scope>
    <source>
        <strain evidence="8">ChiGjej3B3-7149</strain>
    </source>
</reference>
<dbReference type="AlphaFoldDB" id="A0A9D1IZV1"/>
<comment type="caution">
    <text evidence="8">The sequence shown here is derived from an EMBL/GenBank/DDBJ whole genome shotgun (WGS) entry which is preliminary data.</text>
</comment>